<dbReference type="AlphaFoldDB" id="A0A1G7EVV8"/>
<name>A0A1G7EVV8_9RHOB</name>
<reference evidence="1 2" key="1">
    <citation type="submission" date="2016-10" db="EMBL/GenBank/DDBJ databases">
        <authorList>
            <person name="de Groot N.N."/>
        </authorList>
    </citation>
    <scope>NUCLEOTIDE SEQUENCE [LARGE SCALE GENOMIC DNA]</scope>
    <source>
        <strain evidence="1 2">DSM 22220</strain>
    </source>
</reference>
<sequence length="104" mass="10639">MANPMRGEVEVTLDGVAHPARLTLGALAELEAELQAASLIALAERFEAGRFSAADVLAVLVAGLRGAGWNGDRAVLMRVEIGGGPVGAAQAAARLLHLAFALPE</sequence>
<evidence type="ECO:0000313" key="1">
    <source>
        <dbReference type="EMBL" id="SDE67761.1"/>
    </source>
</evidence>
<keyword evidence="2" id="KW-1185">Reference proteome</keyword>
<proteinExistence type="predicted"/>
<dbReference type="InterPro" id="IPR021791">
    <property type="entry name" value="Phage_TAC_11"/>
</dbReference>
<dbReference type="Proteomes" id="UP000199344">
    <property type="component" value="Unassembled WGS sequence"/>
</dbReference>
<accession>A0A1G7EVV8</accession>
<gene>
    <name evidence="1" type="ORF">SAMN05421538_10993</name>
</gene>
<dbReference type="RefSeq" id="WP_090524711.1">
    <property type="nucleotide sequence ID" value="NZ_FNAH01000009.1"/>
</dbReference>
<dbReference type="STRING" id="591205.SAMN05421538_10993"/>
<dbReference type="Pfam" id="PF11836">
    <property type="entry name" value="Phage_TAC_11"/>
    <property type="match status" value="1"/>
</dbReference>
<dbReference type="EMBL" id="FNAH01000009">
    <property type="protein sequence ID" value="SDE67761.1"/>
    <property type="molecule type" value="Genomic_DNA"/>
</dbReference>
<organism evidence="1 2">
    <name type="scientific">Paracoccus isoporae</name>
    <dbReference type="NCBI Taxonomy" id="591205"/>
    <lineage>
        <taxon>Bacteria</taxon>
        <taxon>Pseudomonadati</taxon>
        <taxon>Pseudomonadota</taxon>
        <taxon>Alphaproteobacteria</taxon>
        <taxon>Rhodobacterales</taxon>
        <taxon>Paracoccaceae</taxon>
        <taxon>Paracoccus</taxon>
    </lineage>
</organism>
<protein>
    <submittedName>
        <fullName evidence="1">Phage tail tube protein, GTA-gp10</fullName>
    </submittedName>
</protein>
<evidence type="ECO:0000313" key="2">
    <source>
        <dbReference type="Proteomes" id="UP000199344"/>
    </source>
</evidence>